<comment type="caution">
    <text evidence="5">The sequence shown here is derived from an EMBL/GenBank/DDBJ whole genome shotgun (WGS) entry which is preliminary data.</text>
</comment>
<name>A0A2P6MYK1_9EUKA</name>
<evidence type="ECO:0000256" key="1">
    <source>
        <dbReference type="ARBA" id="ARBA00008509"/>
    </source>
</evidence>
<dbReference type="EMBL" id="MDYQ01000301">
    <property type="protein sequence ID" value="PRP76790.1"/>
    <property type="molecule type" value="Genomic_DNA"/>
</dbReference>
<dbReference type="InterPro" id="IPR007052">
    <property type="entry name" value="CS_dom"/>
</dbReference>
<feature type="domain" description="SGS" evidence="3">
    <location>
        <begin position="170"/>
        <end position="257"/>
    </location>
</feature>
<accession>A0A2P6MYK1</accession>
<dbReference type="AlphaFoldDB" id="A0A2P6MYK1"/>
<dbReference type="Pfam" id="PF05002">
    <property type="entry name" value="SGS"/>
    <property type="match status" value="1"/>
</dbReference>
<dbReference type="STRING" id="1890364.A0A2P6MYK1"/>
<dbReference type="InterPro" id="IPR044563">
    <property type="entry name" value="Sgt1-like"/>
</dbReference>
<dbReference type="Pfam" id="PF04969">
    <property type="entry name" value="CS"/>
    <property type="match status" value="1"/>
</dbReference>
<keyword evidence="6" id="KW-1185">Reference proteome</keyword>
<sequence>MSEHLNKGISLFESREYKSAKESFEAVLAEEPNNTTAKTWLRKCHAELGETGQSTTALFTQAGQPKIRHEWYQTMDHLMISILAKGTKKEEADIRLSDREVNIIMKLPTGSEYMQDFHLAADIEPSQCTINHTPNKVELKLKKKKSSQWKSLEEVGTPAPSVAAPEPVSTVEKSNTHKPKKNWDKIVSSEEPEQEGDALNKVFQDIFANGTDEQKRAMMKSFTESGGTVLSTNWAEVGSKTVKGTPPKGMEMHSWTE</sequence>
<dbReference type="Proteomes" id="UP000241769">
    <property type="component" value="Unassembled WGS sequence"/>
</dbReference>
<dbReference type="PROSITE" id="PS51048">
    <property type="entry name" value="SGS"/>
    <property type="match status" value="1"/>
</dbReference>
<dbReference type="InterPro" id="IPR008978">
    <property type="entry name" value="HSP20-like_chaperone"/>
</dbReference>
<proteinExistence type="inferred from homology"/>
<evidence type="ECO:0000259" key="4">
    <source>
        <dbReference type="PROSITE" id="PS51203"/>
    </source>
</evidence>
<dbReference type="InParanoid" id="A0A2P6MYK1"/>
<dbReference type="OrthoDB" id="1898560at2759"/>
<dbReference type="Gene3D" id="1.25.40.10">
    <property type="entry name" value="Tetratricopeptide repeat domain"/>
    <property type="match status" value="1"/>
</dbReference>
<dbReference type="GO" id="GO:0051087">
    <property type="term" value="F:protein-folding chaperone binding"/>
    <property type="evidence" value="ECO:0007669"/>
    <property type="project" value="InterPro"/>
</dbReference>
<evidence type="ECO:0000256" key="2">
    <source>
        <dbReference type="SAM" id="MobiDB-lite"/>
    </source>
</evidence>
<feature type="compositionally biased region" description="Low complexity" evidence="2">
    <location>
        <begin position="157"/>
        <end position="171"/>
    </location>
</feature>
<protein>
    <submittedName>
        <fullName evidence="5">Uncharacterized protein</fullName>
    </submittedName>
</protein>
<dbReference type="SUPFAM" id="SSF49764">
    <property type="entry name" value="HSP20-like chaperones"/>
    <property type="match status" value="1"/>
</dbReference>
<organism evidence="5 6">
    <name type="scientific">Planoprotostelium fungivorum</name>
    <dbReference type="NCBI Taxonomy" id="1890364"/>
    <lineage>
        <taxon>Eukaryota</taxon>
        <taxon>Amoebozoa</taxon>
        <taxon>Evosea</taxon>
        <taxon>Variosea</taxon>
        <taxon>Cavosteliida</taxon>
        <taxon>Cavosteliaceae</taxon>
        <taxon>Planoprotostelium</taxon>
    </lineage>
</organism>
<dbReference type="InterPro" id="IPR011990">
    <property type="entry name" value="TPR-like_helical_dom_sf"/>
</dbReference>
<dbReference type="Gene3D" id="2.60.40.790">
    <property type="match status" value="1"/>
</dbReference>
<dbReference type="PANTHER" id="PTHR45862">
    <property type="entry name" value="PROTEIN SGT1 HOMOLOG"/>
    <property type="match status" value="1"/>
</dbReference>
<feature type="region of interest" description="Disordered" evidence="2">
    <location>
        <begin position="238"/>
        <end position="257"/>
    </location>
</feature>
<reference evidence="5 6" key="1">
    <citation type="journal article" date="2018" name="Genome Biol. Evol.">
        <title>Multiple Roots of Fruiting Body Formation in Amoebozoa.</title>
        <authorList>
            <person name="Hillmann F."/>
            <person name="Forbes G."/>
            <person name="Novohradska S."/>
            <person name="Ferling I."/>
            <person name="Riege K."/>
            <person name="Groth M."/>
            <person name="Westermann M."/>
            <person name="Marz M."/>
            <person name="Spaller T."/>
            <person name="Winckler T."/>
            <person name="Schaap P."/>
            <person name="Glockner G."/>
        </authorList>
    </citation>
    <scope>NUCLEOTIDE SEQUENCE [LARGE SCALE GENOMIC DNA]</scope>
    <source>
        <strain evidence="5 6">Jena</strain>
    </source>
</reference>
<feature type="domain" description="CS" evidence="4">
    <location>
        <begin position="64"/>
        <end position="153"/>
    </location>
</feature>
<dbReference type="InterPro" id="IPR007699">
    <property type="entry name" value="SGS_dom"/>
</dbReference>
<gene>
    <name evidence="5" type="ORF">PROFUN_14840</name>
</gene>
<dbReference type="CDD" id="cd06466">
    <property type="entry name" value="p23_CS_SGT1_like"/>
    <property type="match status" value="1"/>
</dbReference>
<feature type="region of interest" description="Disordered" evidence="2">
    <location>
        <begin position="151"/>
        <end position="182"/>
    </location>
</feature>
<evidence type="ECO:0000313" key="5">
    <source>
        <dbReference type="EMBL" id="PRP76790.1"/>
    </source>
</evidence>
<evidence type="ECO:0000259" key="3">
    <source>
        <dbReference type="PROSITE" id="PS51048"/>
    </source>
</evidence>
<dbReference type="SUPFAM" id="SSF48452">
    <property type="entry name" value="TPR-like"/>
    <property type="match status" value="1"/>
</dbReference>
<comment type="similarity">
    <text evidence="1">Belongs to the SGT1 family.</text>
</comment>
<dbReference type="PROSITE" id="PS51203">
    <property type="entry name" value="CS"/>
    <property type="match status" value="1"/>
</dbReference>
<evidence type="ECO:0000313" key="6">
    <source>
        <dbReference type="Proteomes" id="UP000241769"/>
    </source>
</evidence>